<gene>
    <name evidence="4" type="ORF">AT705_10890</name>
</gene>
<dbReference type="AlphaFoldDB" id="A0A0U3IP37"/>
<dbReference type="Proteomes" id="UP000069015">
    <property type="component" value="Chromosome 1"/>
</dbReference>
<keyword evidence="2" id="KW-0012">Acyltransferase</keyword>
<dbReference type="Gene3D" id="3.40.630.30">
    <property type="match status" value="1"/>
</dbReference>
<dbReference type="SUPFAM" id="SSF55729">
    <property type="entry name" value="Acyl-CoA N-acyltransferases (Nat)"/>
    <property type="match status" value="1"/>
</dbReference>
<dbReference type="KEGG" id="prr:AT705_10890"/>
<organism evidence="4 5">
    <name type="scientific">Pseudoalteromonas rubra</name>
    <dbReference type="NCBI Taxonomy" id="43658"/>
    <lineage>
        <taxon>Bacteria</taxon>
        <taxon>Pseudomonadati</taxon>
        <taxon>Pseudomonadota</taxon>
        <taxon>Gammaproteobacteria</taxon>
        <taxon>Alteromonadales</taxon>
        <taxon>Pseudoalteromonadaceae</taxon>
        <taxon>Pseudoalteromonas</taxon>
    </lineage>
</organism>
<dbReference type="InterPro" id="IPR000182">
    <property type="entry name" value="GNAT_dom"/>
</dbReference>
<evidence type="ECO:0000259" key="3">
    <source>
        <dbReference type="PROSITE" id="PS51186"/>
    </source>
</evidence>
<dbReference type="PROSITE" id="PS51186">
    <property type="entry name" value="GNAT"/>
    <property type="match status" value="1"/>
</dbReference>
<reference evidence="4 5" key="1">
    <citation type="submission" date="2015-12" db="EMBL/GenBank/DDBJ databases">
        <title>Complete genome sequence of Pseudoalteromonas rubra SCSIO 6842, harboring a conjugative plasmid.</title>
        <authorList>
            <person name="Li B."/>
            <person name="Wang X."/>
        </authorList>
    </citation>
    <scope>NUCLEOTIDE SEQUENCE [LARGE SCALE GENOMIC DNA]</scope>
    <source>
        <strain evidence="4 5">SCSIO 6842</strain>
    </source>
</reference>
<dbReference type="PANTHER" id="PTHR43877">
    <property type="entry name" value="AMINOALKYLPHOSPHONATE N-ACETYLTRANSFERASE-RELATED-RELATED"/>
    <property type="match status" value="1"/>
</dbReference>
<dbReference type="GO" id="GO:0016747">
    <property type="term" value="F:acyltransferase activity, transferring groups other than amino-acyl groups"/>
    <property type="evidence" value="ECO:0007669"/>
    <property type="project" value="InterPro"/>
</dbReference>
<proteinExistence type="predicted"/>
<dbReference type="EMBL" id="CP013611">
    <property type="protein sequence ID" value="ALU45068.1"/>
    <property type="molecule type" value="Genomic_DNA"/>
</dbReference>
<evidence type="ECO:0000256" key="2">
    <source>
        <dbReference type="ARBA" id="ARBA00023315"/>
    </source>
</evidence>
<evidence type="ECO:0000313" key="4">
    <source>
        <dbReference type="EMBL" id="ALU45068.1"/>
    </source>
</evidence>
<protein>
    <submittedName>
        <fullName evidence="4">Acetyltransferase</fullName>
    </submittedName>
</protein>
<evidence type="ECO:0000313" key="5">
    <source>
        <dbReference type="Proteomes" id="UP000069015"/>
    </source>
</evidence>
<accession>A0A0U3IP37</accession>
<keyword evidence="1 4" id="KW-0808">Transferase</keyword>
<name>A0A0U3IP37_9GAMM</name>
<feature type="domain" description="N-acetyltransferase" evidence="3">
    <location>
        <begin position="1"/>
        <end position="152"/>
    </location>
</feature>
<sequence length="152" mass="17502">MQIRPAVTEDIPCLEQLEQAVIEAERPFNRAIKAKNARYYDLPALLNDESSYLIVGMVEGNVIATGYAQIRQSKAQLDHDNHGYLGFMYVHPMHRGKGFNQQIMTELLAWCNKRSVYDFYLDVYRDNAAAIRAYEKAGFTPCLLEMKLHQNK</sequence>
<evidence type="ECO:0000256" key="1">
    <source>
        <dbReference type="ARBA" id="ARBA00022679"/>
    </source>
</evidence>
<dbReference type="Pfam" id="PF00583">
    <property type="entry name" value="Acetyltransf_1"/>
    <property type="match status" value="1"/>
</dbReference>
<dbReference type="CDD" id="cd04301">
    <property type="entry name" value="NAT_SF"/>
    <property type="match status" value="1"/>
</dbReference>
<dbReference type="InterPro" id="IPR016181">
    <property type="entry name" value="Acyl_CoA_acyltransferase"/>
</dbReference>
<dbReference type="InterPro" id="IPR050832">
    <property type="entry name" value="Bact_Acetyltransf"/>
</dbReference>